<dbReference type="AlphaFoldDB" id="A0A1S1QHV2"/>
<sequence length="547" mass="58014">MIHRLNPGRLRRSAVACLAVLAVLAGAGACTGGEESPTRPDGPGGPGRVGGTLHILAGSELRDLGGILDDFQRESGVEVTLEYTGTLDAVDRIAGGRADADAAWLASDRYLHLALDDAKTVVARATTMMSPVVVGVRPELARRFGWVGNSSVTWADVAEKVAVGELTYAMTNPAASNSGFSALTGIAAALAGTADALTVDDIRPDALTSFFSGQVLTAGSSAWLTDAFVRSTTPVGAVINYESEILALNADRLRSTPLTIIYPRDGIITADYPLQLLRADHRAAYDALVSWLRTPDIQRRLATETHRRPATPGVRIDPAPWPTGPLPAELPFPATRAVADQLLTAYLGRFRRPAHAIFVLDVSPSMEGERLALLRSTLAGLAGADDSLAGRFTRFRERERVTLITFSGVVHRTQEFTVTDPSPGSRDLAAITAAADGLTLGSGTAIYTALNAAYRYASDAVGDDPSHLTSIVLMTDGENNQGETADAFRAAYRALPDTARAVRTFSVVFGDAQVDEMRAIADETGGAMFDARSSSLSEAFREIRGYQ</sequence>
<dbReference type="Pfam" id="PF13531">
    <property type="entry name" value="SBP_bac_11"/>
    <property type="match status" value="1"/>
</dbReference>
<dbReference type="InterPro" id="IPR036465">
    <property type="entry name" value="vWFA_dom_sf"/>
</dbReference>
<keyword evidence="1 3" id="KW-0732">Signal</keyword>
<protein>
    <recommendedName>
        <fullName evidence="4">VWFA domain-containing protein</fullName>
    </recommendedName>
</protein>
<name>A0A1S1QHV2_9ACTN</name>
<dbReference type="OrthoDB" id="3170630at2"/>
<comment type="caution">
    <text evidence="5">The sequence shown here is derived from an EMBL/GenBank/DDBJ whole genome shotgun (WGS) entry which is preliminary data.</text>
</comment>
<organism evidence="5 6">
    <name type="scientific">Parafrankia colletiae</name>
    <dbReference type="NCBI Taxonomy" id="573497"/>
    <lineage>
        <taxon>Bacteria</taxon>
        <taxon>Bacillati</taxon>
        <taxon>Actinomycetota</taxon>
        <taxon>Actinomycetes</taxon>
        <taxon>Frankiales</taxon>
        <taxon>Frankiaceae</taxon>
        <taxon>Parafrankia</taxon>
    </lineage>
</organism>
<dbReference type="PROSITE" id="PS50234">
    <property type="entry name" value="VWFA"/>
    <property type="match status" value="1"/>
</dbReference>
<evidence type="ECO:0000256" key="3">
    <source>
        <dbReference type="SAM" id="SignalP"/>
    </source>
</evidence>
<evidence type="ECO:0000313" key="5">
    <source>
        <dbReference type="EMBL" id="OHV33247.1"/>
    </source>
</evidence>
<reference evidence="6" key="1">
    <citation type="submission" date="2016-07" db="EMBL/GenBank/DDBJ databases">
        <title>Sequence Frankia sp. strain CcI1.17.</title>
        <authorList>
            <person name="Ghodhbane-Gtari F."/>
            <person name="Swanson E."/>
            <person name="Gueddou A."/>
            <person name="Morris K."/>
            <person name="Hezbri K."/>
            <person name="Ktari A."/>
            <person name="Nouioui I."/>
            <person name="Abebe-Akele F."/>
            <person name="Simpson S."/>
            <person name="Thomas K."/>
            <person name="Gtari M."/>
            <person name="Tisa L.S."/>
            <person name="Hurst S."/>
        </authorList>
    </citation>
    <scope>NUCLEOTIDE SEQUENCE [LARGE SCALE GENOMIC DNA]</scope>
    <source>
        <strain evidence="6">Cc1.17</strain>
    </source>
</reference>
<evidence type="ECO:0000313" key="6">
    <source>
        <dbReference type="Proteomes" id="UP000179627"/>
    </source>
</evidence>
<dbReference type="RefSeq" id="WP_071087155.1">
    <property type="nucleotide sequence ID" value="NZ_MBLM01000133.1"/>
</dbReference>
<keyword evidence="6" id="KW-1185">Reference proteome</keyword>
<dbReference type="Pfam" id="PF00092">
    <property type="entry name" value="VWA"/>
    <property type="match status" value="1"/>
</dbReference>
<evidence type="ECO:0000256" key="1">
    <source>
        <dbReference type="ARBA" id="ARBA00022729"/>
    </source>
</evidence>
<dbReference type="Gene3D" id="3.40.50.410">
    <property type="entry name" value="von Willebrand factor, type A domain"/>
    <property type="match status" value="1"/>
</dbReference>
<evidence type="ECO:0000256" key="2">
    <source>
        <dbReference type="SAM" id="MobiDB-lite"/>
    </source>
</evidence>
<accession>A0A1S1QHV2</accession>
<dbReference type="SUPFAM" id="SSF53300">
    <property type="entry name" value="vWA-like"/>
    <property type="match status" value="1"/>
</dbReference>
<feature type="signal peptide" evidence="3">
    <location>
        <begin position="1"/>
        <end position="27"/>
    </location>
</feature>
<evidence type="ECO:0000259" key="4">
    <source>
        <dbReference type="PROSITE" id="PS50234"/>
    </source>
</evidence>
<dbReference type="Proteomes" id="UP000179627">
    <property type="component" value="Unassembled WGS sequence"/>
</dbReference>
<gene>
    <name evidence="5" type="ORF">CC117_23075</name>
</gene>
<dbReference type="EMBL" id="MBLM01000133">
    <property type="protein sequence ID" value="OHV33247.1"/>
    <property type="molecule type" value="Genomic_DNA"/>
</dbReference>
<feature type="region of interest" description="Disordered" evidence="2">
    <location>
        <begin position="30"/>
        <end position="50"/>
    </location>
</feature>
<dbReference type="PANTHER" id="PTHR30006">
    <property type="entry name" value="THIAMINE-BINDING PERIPLASMIC PROTEIN-RELATED"/>
    <property type="match status" value="1"/>
</dbReference>
<proteinExistence type="predicted"/>
<dbReference type="SMART" id="SM00327">
    <property type="entry name" value="VWA"/>
    <property type="match status" value="1"/>
</dbReference>
<feature type="chain" id="PRO_5039606595" description="VWFA domain-containing protein" evidence="3">
    <location>
        <begin position="28"/>
        <end position="547"/>
    </location>
</feature>
<dbReference type="InterPro" id="IPR002035">
    <property type="entry name" value="VWF_A"/>
</dbReference>
<dbReference type="PROSITE" id="PS51257">
    <property type="entry name" value="PROKAR_LIPOPROTEIN"/>
    <property type="match status" value="1"/>
</dbReference>
<feature type="domain" description="VWFA" evidence="4">
    <location>
        <begin position="355"/>
        <end position="543"/>
    </location>
</feature>
<dbReference type="SUPFAM" id="SSF53850">
    <property type="entry name" value="Periplasmic binding protein-like II"/>
    <property type="match status" value="1"/>
</dbReference>